<evidence type="ECO:0000313" key="3">
    <source>
        <dbReference type="Proteomes" id="UP000000763"/>
    </source>
</evidence>
<accession>Q5VQT4</accession>
<evidence type="ECO:0000313" key="2">
    <source>
        <dbReference type="EMBL" id="BAD68324.1"/>
    </source>
</evidence>
<dbReference type="EMBL" id="AP003340">
    <property type="protein sequence ID" value="BAD68324.1"/>
    <property type="molecule type" value="Genomic_DNA"/>
</dbReference>
<reference evidence="3" key="3">
    <citation type="journal article" date="2008" name="Nucleic Acids Res.">
        <title>The rice annotation project database (RAP-DB): 2008 update.</title>
        <authorList>
            <consortium name="The rice annotation project (RAP)"/>
        </authorList>
    </citation>
    <scope>GENOME REANNOTATION</scope>
    <source>
        <strain evidence="3">cv. Nipponbare</strain>
    </source>
</reference>
<evidence type="ECO:0000313" key="1">
    <source>
        <dbReference type="EMBL" id="BAD68191.1"/>
    </source>
</evidence>
<accession>Q5VQE4</accession>
<reference evidence="3" key="2">
    <citation type="journal article" date="2005" name="Nature">
        <title>The map-based sequence of the rice genome.</title>
        <authorList>
            <consortium name="International rice genome sequencing project (IRGSP)"/>
            <person name="Matsumoto T."/>
            <person name="Wu J."/>
            <person name="Kanamori H."/>
            <person name="Katayose Y."/>
            <person name="Fujisawa M."/>
            <person name="Namiki N."/>
            <person name="Mizuno H."/>
            <person name="Yamamoto K."/>
            <person name="Antonio B.A."/>
            <person name="Baba T."/>
            <person name="Sakata K."/>
            <person name="Nagamura Y."/>
            <person name="Aoki H."/>
            <person name="Arikawa K."/>
            <person name="Arita K."/>
            <person name="Bito T."/>
            <person name="Chiden Y."/>
            <person name="Fujitsuka N."/>
            <person name="Fukunaka R."/>
            <person name="Hamada M."/>
            <person name="Harada C."/>
            <person name="Hayashi A."/>
            <person name="Hijishita S."/>
            <person name="Honda M."/>
            <person name="Hosokawa S."/>
            <person name="Ichikawa Y."/>
            <person name="Idonuma A."/>
            <person name="Iijima M."/>
            <person name="Ikeda M."/>
            <person name="Ikeno M."/>
            <person name="Ito K."/>
            <person name="Ito S."/>
            <person name="Ito T."/>
            <person name="Ito Y."/>
            <person name="Ito Y."/>
            <person name="Iwabuchi A."/>
            <person name="Kamiya K."/>
            <person name="Karasawa W."/>
            <person name="Kurita K."/>
            <person name="Katagiri S."/>
            <person name="Kikuta A."/>
            <person name="Kobayashi H."/>
            <person name="Kobayashi N."/>
            <person name="Machita K."/>
            <person name="Maehara T."/>
            <person name="Masukawa M."/>
            <person name="Mizubayashi T."/>
            <person name="Mukai Y."/>
            <person name="Nagasaki H."/>
            <person name="Nagata Y."/>
            <person name="Naito S."/>
            <person name="Nakashima M."/>
            <person name="Nakama Y."/>
            <person name="Nakamichi Y."/>
            <person name="Nakamura M."/>
            <person name="Meguro A."/>
            <person name="Negishi M."/>
            <person name="Ohta I."/>
            <person name="Ohta T."/>
            <person name="Okamoto M."/>
            <person name="Ono N."/>
            <person name="Saji S."/>
            <person name="Sakaguchi M."/>
            <person name="Sakai K."/>
            <person name="Shibata M."/>
            <person name="Shimokawa T."/>
            <person name="Song J."/>
            <person name="Takazaki Y."/>
            <person name="Terasawa K."/>
            <person name="Tsugane M."/>
            <person name="Tsuji K."/>
            <person name="Ueda S."/>
            <person name="Waki K."/>
            <person name="Yamagata H."/>
            <person name="Yamamoto M."/>
            <person name="Yamamoto S."/>
            <person name="Yamane H."/>
            <person name="Yoshiki S."/>
            <person name="Yoshihara R."/>
            <person name="Yukawa K."/>
            <person name="Zhong H."/>
            <person name="Yano M."/>
            <person name="Yuan Q."/>
            <person name="Ouyang S."/>
            <person name="Liu J."/>
            <person name="Jones K.M."/>
            <person name="Gansberger K."/>
            <person name="Moffat K."/>
            <person name="Hill J."/>
            <person name="Bera J."/>
            <person name="Fadrosh D."/>
            <person name="Jin S."/>
            <person name="Johri S."/>
            <person name="Kim M."/>
            <person name="Overton L."/>
            <person name="Reardon M."/>
            <person name="Tsitrin T."/>
            <person name="Vuong H."/>
            <person name="Weaver B."/>
            <person name="Ciecko A."/>
            <person name="Tallon L."/>
            <person name="Jackson J."/>
            <person name="Pai G."/>
            <person name="Aken S.V."/>
            <person name="Utterback T."/>
            <person name="Reidmuller S."/>
            <person name="Feldblyum T."/>
            <person name="Hsiao J."/>
            <person name="Zismann V."/>
            <person name="Iobst S."/>
            <person name="de Vazeille A.R."/>
            <person name="Buell C.R."/>
            <person name="Ying K."/>
            <person name="Li Y."/>
            <person name="Lu T."/>
            <person name="Huang Y."/>
            <person name="Zhao Q."/>
            <person name="Feng Q."/>
            <person name="Zhang L."/>
            <person name="Zhu J."/>
            <person name="Weng Q."/>
            <person name="Mu J."/>
            <person name="Lu Y."/>
            <person name="Fan D."/>
            <person name="Liu Y."/>
            <person name="Guan J."/>
            <person name="Zhang Y."/>
            <person name="Yu S."/>
            <person name="Liu X."/>
            <person name="Zhang Y."/>
            <person name="Hong G."/>
            <person name="Han B."/>
            <person name="Choisne N."/>
            <person name="Demange N."/>
            <person name="Orjeda G."/>
            <person name="Samain S."/>
            <person name="Cattolico L."/>
            <person name="Pelletier E."/>
            <person name="Couloux A."/>
            <person name="Segurens B."/>
            <person name="Wincker P."/>
            <person name="D'Hont A."/>
            <person name="Scarpelli C."/>
            <person name="Weissenbach J."/>
            <person name="Salanoubat M."/>
            <person name="Quetier F."/>
            <person name="Yu Y."/>
            <person name="Kim H.R."/>
            <person name="Rambo T."/>
            <person name="Currie J."/>
            <person name="Collura K."/>
            <person name="Luo M."/>
            <person name="Yang T."/>
            <person name="Ammiraju J.S.S."/>
            <person name="Engler F."/>
            <person name="Soderlund C."/>
            <person name="Wing R.A."/>
            <person name="Palmer L.E."/>
            <person name="de la Bastide M."/>
            <person name="Spiegel L."/>
            <person name="Nascimento L."/>
            <person name="Zutavern T."/>
            <person name="O'Shaughnessy A."/>
            <person name="Dike S."/>
            <person name="Dedhia N."/>
            <person name="Preston R."/>
            <person name="Balija V."/>
            <person name="McCombie W.R."/>
            <person name="Chow T."/>
            <person name="Chen H."/>
            <person name="Chung M."/>
            <person name="Chen C."/>
            <person name="Shaw J."/>
            <person name="Wu H."/>
            <person name="Hsiao K."/>
            <person name="Chao Y."/>
            <person name="Chu M."/>
            <person name="Cheng C."/>
            <person name="Hour A."/>
            <person name="Lee P."/>
            <person name="Lin S."/>
            <person name="Lin Y."/>
            <person name="Liou J."/>
            <person name="Liu S."/>
            <person name="Hsing Y."/>
            <person name="Raghuvanshi S."/>
            <person name="Mohanty A."/>
            <person name="Bharti A.K."/>
            <person name="Gaur A."/>
            <person name="Gupta V."/>
            <person name="Kumar D."/>
            <person name="Ravi V."/>
            <person name="Vij S."/>
            <person name="Kapur A."/>
            <person name="Khurana P."/>
            <person name="Khurana P."/>
            <person name="Khurana J.P."/>
            <person name="Tyagi A.K."/>
            <person name="Gaikwad K."/>
            <person name="Singh A."/>
            <person name="Dalal V."/>
            <person name="Srivastava S."/>
            <person name="Dixit A."/>
            <person name="Pal A.K."/>
            <person name="Ghazi I.A."/>
            <person name="Yadav M."/>
            <person name="Pandit A."/>
            <person name="Bhargava A."/>
            <person name="Sureshbabu K."/>
            <person name="Batra K."/>
            <person name="Sharma T.R."/>
            <person name="Mohapatra T."/>
            <person name="Singh N.K."/>
            <person name="Messing J."/>
            <person name="Nelson A.B."/>
            <person name="Fuks G."/>
            <person name="Kavchok S."/>
            <person name="Keizer G."/>
            <person name="Linton E."/>
            <person name="Llaca V."/>
            <person name="Song R."/>
            <person name="Tanyolac B."/>
            <person name="Young S."/>
            <person name="Ho-Il K."/>
            <person name="Hahn J.H."/>
            <person name="Sangsakoo G."/>
            <person name="Vanavichit A."/>
            <person name="de Mattos Luiz.A.T."/>
            <person name="Zimmer P.D."/>
            <person name="Malone G."/>
            <person name="Dellagostin O."/>
            <person name="de Oliveira A.C."/>
            <person name="Bevan M."/>
            <person name="Bancroft I."/>
            <person name="Minx P."/>
            <person name="Cordum H."/>
            <person name="Wilson R."/>
            <person name="Cheng Z."/>
            <person name="Jin W."/>
            <person name="Jiang J."/>
            <person name="Leong S.A."/>
            <person name="Iwama H."/>
            <person name="Gojobori T."/>
            <person name="Itoh T."/>
            <person name="Niimura Y."/>
            <person name="Fujii Y."/>
            <person name="Habara T."/>
            <person name="Sakai H."/>
            <person name="Sato Y."/>
            <person name="Wilson G."/>
            <person name="Kumar K."/>
            <person name="McCouch S."/>
            <person name="Juretic N."/>
            <person name="Hoen D."/>
            <person name="Wright S."/>
            <person name="Bruskiewich R."/>
            <person name="Bureau T."/>
            <person name="Miyao A."/>
            <person name="Hirochika H."/>
            <person name="Nishikawa T."/>
            <person name="Kadowaki K."/>
            <person name="Sugiura M."/>
            <person name="Burr B."/>
            <person name="Sasaki T."/>
        </authorList>
    </citation>
    <scope>NUCLEOTIDE SEQUENCE [LARGE SCALE GENOMIC DNA]</scope>
    <source>
        <strain evidence="3">cv. Nipponbare</strain>
    </source>
</reference>
<dbReference type="AlphaFoldDB" id="Q5VQE4"/>
<proteinExistence type="predicted"/>
<dbReference type="EMBL" id="AP003234">
    <property type="protein sequence ID" value="BAD68191.1"/>
    <property type="molecule type" value="Genomic_DNA"/>
</dbReference>
<reference evidence="1" key="1">
    <citation type="journal article" date="2002" name="Nature">
        <title>The genome sequence and structure of rice chromosome 1.</title>
        <authorList>
            <person name="Sasaki T."/>
            <person name="Matsumoto T."/>
            <person name="Yamamoto K."/>
            <person name="Sakata K."/>
            <person name="Baba T."/>
            <person name="Katayose Y."/>
            <person name="Wu J."/>
            <person name="Niimura Y."/>
            <person name="Cheng Z."/>
            <person name="Nagamura Y."/>
            <person name="Antonio B.A."/>
            <person name="Kanamori H."/>
            <person name="Hosokawa S."/>
            <person name="Masukawa M."/>
            <person name="Arikawa K."/>
            <person name="Chiden Y."/>
            <person name="Hayashi M."/>
            <person name="Okamoto M."/>
            <person name="Ando T."/>
            <person name="Aoki H."/>
            <person name="Arita K."/>
            <person name="Hamada M."/>
            <person name="Harada C."/>
            <person name="Hijishita S."/>
            <person name="Honda M."/>
            <person name="Ichikawa Y."/>
            <person name="Idonuma A."/>
            <person name="Iijima M."/>
            <person name="Ikeda M."/>
            <person name="Ikeno M."/>
            <person name="Itoh S."/>
            <person name="Itoh T."/>
            <person name="Itoh Y."/>
            <person name="Itoh Y."/>
            <person name="Iwabuchi A."/>
            <person name="Kamiya K."/>
            <person name="Karasawa W."/>
            <person name="Katagiri S."/>
            <person name="Kikuta A."/>
            <person name="Kobayashi N."/>
            <person name="Kono I."/>
            <person name="Machita K."/>
            <person name="Maehara T."/>
            <person name="Mizuno H."/>
            <person name="Mizubayashi T."/>
            <person name="Mukai Y."/>
            <person name="Nagasaki H."/>
            <person name="Nakashima M."/>
            <person name="Nakama Y."/>
            <person name="Nakamichi Y."/>
            <person name="Nakamura M."/>
            <person name="Namiki N."/>
            <person name="Negishi M."/>
            <person name="Ohta I."/>
            <person name="Ono N."/>
            <person name="Saji S."/>
            <person name="Sakai K."/>
            <person name="Shibata M."/>
            <person name="Shimokawa T."/>
            <person name="Shomura A."/>
            <person name="Song J."/>
            <person name="Takazaki Y."/>
            <person name="Terasawa K."/>
            <person name="Tsuji K."/>
            <person name="Waki K."/>
            <person name="Yamagata H."/>
            <person name="Yamane H."/>
            <person name="Yoshiki S."/>
            <person name="Yoshihara R."/>
            <person name="Yukawa K."/>
            <person name="Zhong H."/>
            <person name="Iwama H."/>
            <person name="Endo T."/>
            <person name="Ito H."/>
            <person name="Hahn J.H."/>
            <person name="Kim H.I."/>
            <person name="Eun M.Y."/>
            <person name="Yano M."/>
            <person name="Jiang J."/>
            <person name="Gojobori T."/>
        </authorList>
    </citation>
    <scope>NUCLEOTIDE SEQUENCE</scope>
</reference>
<organism evidence="1">
    <name type="scientific">Oryza sativa subsp. japonica</name>
    <name type="common">Rice</name>
    <dbReference type="NCBI Taxonomy" id="39947"/>
    <lineage>
        <taxon>Eukaryota</taxon>
        <taxon>Viridiplantae</taxon>
        <taxon>Streptophyta</taxon>
        <taxon>Embryophyta</taxon>
        <taxon>Tracheophyta</taxon>
        <taxon>Spermatophyta</taxon>
        <taxon>Magnoliopsida</taxon>
        <taxon>Liliopsida</taxon>
        <taxon>Poales</taxon>
        <taxon>Poaceae</taxon>
        <taxon>BOP clade</taxon>
        <taxon>Oryzoideae</taxon>
        <taxon>Oryzeae</taxon>
        <taxon>Oryzinae</taxon>
        <taxon>Oryza</taxon>
        <taxon>Oryza sativa</taxon>
    </lineage>
</organism>
<dbReference type="Proteomes" id="UP000817658">
    <property type="component" value="Chromosome 1"/>
</dbReference>
<dbReference type="Proteomes" id="UP000000763">
    <property type="component" value="Chromosome 1"/>
</dbReference>
<name>Q5VQE4_ORYSJ</name>
<sequence length="76" mass="7923">MILYLSVNQIEAGRHCSGSAEEISKARDEAFRADAIPAAEIGGGGEGGGRGRGRYWDGAEEISLVGDADPGDSGRW</sequence>
<protein>
    <submittedName>
        <fullName evidence="1">Uncharacterized protein</fullName>
    </submittedName>
</protein>
<gene>
    <name evidence="2" type="ORF">OJ1316_H05.5</name>
    <name evidence="1" type="ORF">P0038D11.30</name>
</gene>